<evidence type="ECO:0000256" key="1">
    <source>
        <dbReference type="SAM" id="SignalP"/>
    </source>
</evidence>
<feature type="chain" id="PRO_5012963079" description="Xylosidase/arabinosidase" evidence="1">
    <location>
        <begin position="20"/>
        <end position="403"/>
    </location>
</feature>
<comment type="caution">
    <text evidence="2">The sequence shown here is derived from an EMBL/GenBank/DDBJ whole genome shotgun (WGS) entry which is preliminary data.</text>
</comment>
<protein>
    <recommendedName>
        <fullName evidence="4">Xylosidase/arabinosidase</fullName>
    </recommendedName>
</protein>
<keyword evidence="3" id="KW-1185">Reference proteome</keyword>
<dbReference type="CDD" id="cd11576">
    <property type="entry name" value="GH99_GH71_like_2"/>
    <property type="match status" value="1"/>
</dbReference>
<name>A0A226DHE3_FOLCA</name>
<reference evidence="2 3" key="1">
    <citation type="submission" date="2015-12" db="EMBL/GenBank/DDBJ databases">
        <title>The genome of Folsomia candida.</title>
        <authorList>
            <person name="Faddeeva A."/>
            <person name="Derks M.F."/>
            <person name="Anvar Y."/>
            <person name="Smit S."/>
            <person name="Van Straalen N."/>
            <person name="Roelofs D."/>
        </authorList>
    </citation>
    <scope>NUCLEOTIDE SEQUENCE [LARGE SCALE GENOMIC DNA]</scope>
    <source>
        <strain evidence="2 3">VU population</strain>
        <tissue evidence="2">Whole body</tissue>
    </source>
</reference>
<feature type="signal peptide" evidence="1">
    <location>
        <begin position="1"/>
        <end position="19"/>
    </location>
</feature>
<dbReference type="OrthoDB" id="8248981at2759"/>
<evidence type="ECO:0000313" key="2">
    <source>
        <dbReference type="EMBL" id="OXA44274.1"/>
    </source>
</evidence>
<accession>A0A226DHE3</accession>
<gene>
    <name evidence="2" type="ORF">Fcan01_20413</name>
</gene>
<dbReference type="EMBL" id="LNIX01000019">
    <property type="protein sequence ID" value="OXA44274.1"/>
    <property type="molecule type" value="Genomic_DNA"/>
</dbReference>
<sequence>MKLIIVILGILKLVDLSTAQSDVVGKITIGFQGWFAARGDGSPIDAYWHWSRDWGQPPSLTNHALESYPDMREYTEYFATDFPPLGNGQPARIFSSFNNQTLDVQFRWMREHDIDTVALQRFNPFGGEGPTRDAMAEKVKVFSELHGRKFYIMYDVSDWLAVEEQIKEDWTQKMSQYISSPAYAMQNGMPVVCIWGFGFNDGQRPFTPEQALNVINWFKDQNLYVIGGVPTHWRNENEDSRPGFMEVYTSFHMISPWMVGRITNLPDVDHYYENVQTPDHDLLRTLGIDYQPCVIPGNNTARHRQHGDFMWRQFYNMKRIGVEGIYISMWDEYNEANQIAKTAEDDSQIPVGSPFLPLDEDGVRCTSDYYLRLTQDGGRMLKNEAPLTEVRPTIPWPESYNTK</sequence>
<evidence type="ECO:0008006" key="4">
    <source>
        <dbReference type="Google" id="ProtNLM"/>
    </source>
</evidence>
<dbReference type="Proteomes" id="UP000198287">
    <property type="component" value="Unassembled WGS sequence"/>
</dbReference>
<proteinExistence type="predicted"/>
<dbReference type="Gene3D" id="3.20.20.80">
    <property type="entry name" value="Glycosidases"/>
    <property type="match status" value="1"/>
</dbReference>
<organism evidence="2 3">
    <name type="scientific">Folsomia candida</name>
    <name type="common">Springtail</name>
    <dbReference type="NCBI Taxonomy" id="158441"/>
    <lineage>
        <taxon>Eukaryota</taxon>
        <taxon>Metazoa</taxon>
        <taxon>Ecdysozoa</taxon>
        <taxon>Arthropoda</taxon>
        <taxon>Hexapoda</taxon>
        <taxon>Collembola</taxon>
        <taxon>Entomobryomorpha</taxon>
        <taxon>Isotomoidea</taxon>
        <taxon>Isotomidae</taxon>
        <taxon>Proisotominae</taxon>
        <taxon>Folsomia</taxon>
    </lineage>
</organism>
<dbReference type="AlphaFoldDB" id="A0A226DHE3"/>
<keyword evidence="1" id="KW-0732">Signal</keyword>
<evidence type="ECO:0000313" key="3">
    <source>
        <dbReference type="Proteomes" id="UP000198287"/>
    </source>
</evidence>